<reference evidence="1" key="1">
    <citation type="submission" date="2022-09" db="EMBL/GenBank/DDBJ databases">
        <title>genome sequence of Deinococcus rubellus.</title>
        <authorList>
            <person name="Srinivasan S."/>
        </authorList>
    </citation>
    <scope>NUCLEOTIDE SEQUENCE</scope>
    <source>
        <strain evidence="1">Ant6</strain>
    </source>
</reference>
<dbReference type="RefSeq" id="WP_260559355.1">
    <property type="nucleotide sequence ID" value="NZ_BAABEC010000188.1"/>
</dbReference>
<dbReference type="EMBL" id="CP104213">
    <property type="protein sequence ID" value="UWX63062.1"/>
    <property type="molecule type" value="Genomic_DNA"/>
</dbReference>
<gene>
    <name evidence="1" type="ORF">N0D28_09845</name>
</gene>
<organism evidence="1 2">
    <name type="scientific">Deinococcus rubellus</name>
    <dbReference type="NCBI Taxonomy" id="1889240"/>
    <lineage>
        <taxon>Bacteria</taxon>
        <taxon>Thermotogati</taxon>
        <taxon>Deinococcota</taxon>
        <taxon>Deinococci</taxon>
        <taxon>Deinococcales</taxon>
        <taxon>Deinococcaceae</taxon>
        <taxon>Deinococcus</taxon>
    </lineage>
</organism>
<sequence>MTLEDSGRNTLRVPVVNAGPWGRDYHQRGERVYAPYAFGVLPHLVMEIARARLEQA</sequence>
<evidence type="ECO:0008006" key="3">
    <source>
        <dbReference type="Google" id="ProtNLM"/>
    </source>
</evidence>
<keyword evidence="2" id="KW-1185">Reference proteome</keyword>
<protein>
    <recommendedName>
        <fullName evidence="3">Peptidase M20</fullName>
    </recommendedName>
</protein>
<evidence type="ECO:0000313" key="2">
    <source>
        <dbReference type="Proteomes" id="UP001060261"/>
    </source>
</evidence>
<evidence type="ECO:0000313" key="1">
    <source>
        <dbReference type="EMBL" id="UWX63062.1"/>
    </source>
</evidence>
<dbReference type="Proteomes" id="UP001060261">
    <property type="component" value="Chromosome"/>
</dbReference>
<accession>A0ABY5YDC2</accession>
<proteinExistence type="predicted"/>
<name>A0ABY5YDC2_9DEIO</name>